<sequence length="282" mass="31805">MARIKLMIKLFLYMTLAFFISTTNANSDTGYDVAKKITQRYFDNQIYCGDDGLPIFLCSGVLIRGTVASNKYHSWNPSPKSQSRGSVSFSYLRSDVKVIALYGNHHNGYIFSPYLDNIDSPKVNPEALCYFPIDGDTDDRSDKGCGSSLGHQNRGSCQQQNVTTAEQWVNYYANNRDAQCGFDVTGDGSANIFMQAIKVRSLIDLPSNNELLLATWEQDIPEKLPIEAFFYQNDGLQDAQHDQKDFYQSTGTLIPIIKITFPQNKNEDILFTYDQGDQININ</sequence>
<dbReference type="AlphaFoldDB" id="A0A1Y2SL56"/>
<proteinExistence type="predicted"/>
<comment type="caution">
    <text evidence="2">The sequence shown here is derived from an EMBL/GenBank/DDBJ whole genome shotgun (WGS) entry which is preliminary data.</text>
</comment>
<keyword evidence="3" id="KW-1185">Reference proteome</keyword>
<dbReference type="Proteomes" id="UP000194204">
    <property type="component" value="Unassembled WGS sequence"/>
</dbReference>
<dbReference type="EMBL" id="MUBK01000017">
    <property type="protein sequence ID" value="OTA19610.1"/>
    <property type="molecule type" value="Genomic_DNA"/>
</dbReference>
<feature type="signal peptide" evidence="1">
    <location>
        <begin position="1"/>
        <end position="25"/>
    </location>
</feature>
<gene>
    <name evidence="2" type="ORF">Xbed_02290</name>
</gene>
<dbReference type="RefSeq" id="WP_086113038.1">
    <property type="nucleotide sequence ID" value="NZ_CAWNHF010000079.1"/>
</dbReference>
<organism evidence="2 3">
    <name type="scientific">Xenorhabdus beddingii</name>
    <dbReference type="NCBI Taxonomy" id="40578"/>
    <lineage>
        <taxon>Bacteria</taxon>
        <taxon>Pseudomonadati</taxon>
        <taxon>Pseudomonadota</taxon>
        <taxon>Gammaproteobacteria</taxon>
        <taxon>Enterobacterales</taxon>
        <taxon>Morganellaceae</taxon>
        <taxon>Xenorhabdus</taxon>
    </lineage>
</organism>
<dbReference type="OrthoDB" id="6766953at2"/>
<name>A0A1Y2SL56_9GAMM</name>
<evidence type="ECO:0000313" key="3">
    <source>
        <dbReference type="Proteomes" id="UP000194204"/>
    </source>
</evidence>
<reference evidence="2 3" key="1">
    <citation type="submission" date="2017-01" db="EMBL/GenBank/DDBJ databases">
        <title>Deconstructing symbiosis and pathogenesis requirements using a combined genomic-metabolomic approach.</title>
        <authorList>
            <person name="Tobias N.J."/>
            <person name="Wolff H."/>
            <person name="Djahanschiri B."/>
            <person name="Ebersberger I."/>
            <person name="Bode H.B."/>
        </authorList>
    </citation>
    <scope>NUCLEOTIDE SEQUENCE [LARGE SCALE GENOMIC DNA]</scope>
    <source>
        <strain evidence="2 3">DSM 4764</strain>
    </source>
</reference>
<evidence type="ECO:0000313" key="2">
    <source>
        <dbReference type="EMBL" id="OTA19610.1"/>
    </source>
</evidence>
<accession>A0A1Y2SL56</accession>
<feature type="chain" id="PRO_5010999245" evidence="1">
    <location>
        <begin position="26"/>
        <end position="282"/>
    </location>
</feature>
<evidence type="ECO:0000256" key="1">
    <source>
        <dbReference type="SAM" id="SignalP"/>
    </source>
</evidence>
<protein>
    <submittedName>
        <fullName evidence="2">Uncharacterized protein</fullName>
    </submittedName>
</protein>
<keyword evidence="1" id="KW-0732">Signal</keyword>
<dbReference type="STRING" id="40578.Xbed_02290"/>